<dbReference type="Pfam" id="PF00704">
    <property type="entry name" value="Glyco_hydro_18"/>
    <property type="match status" value="1"/>
</dbReference>
<dbReference type="CDD" id="cd06548">
    <property type="entry name" value="GH18_chitinase"/>
    <property type="match status" value="1"/>
</dbReference>
<dbReference type="SMART" id="SM00636">
    <property type="entry name" value="Glyco_18"/>
    <property type="match status" value="1"/>
</dbReference>
<keyword evidence="10" id="KW-0146">Chitin degradation</keyword>
<dbReference type="AlphaFoldDB" id="A0A0U1LR05"/>
<dbReference type="InterPro" id="IPR001223">
    <property type="entry name" value="Glyco_hydro18_cat"/>
</dbReference>
<dbReference type="PANTHER" id="PTHR11177">
    <property type="entry name" value="CHITINASE"/>
    <property type="match status" value="1"/>
</dbReference>
<comment type="similarity">
    <text evidence="3">Belongs to the glycosyl hydrolase 18 family. Chitinase class V subfamily.</text>
</comment>
<name>A0A0U1LR05_TALIS</name>
<dbReference type="PRINTS" id="PR00463">
    <property type="entry name" value="EP450I"/>
</dbReference>
<gene>
    <name evidence="17" type="ORF">PISL3812_02031</name>
</gene>
<dbReference type="GO" id="GO:0008843">
    <property type="term" value="F:endochitinase activity"/>
    <property type="evidence" value="ECO:0007669"/>
    <property type="project" value="UniProtKB-EC"/>
</dbReference>
<dbReference type="GO" id="GO:0005576">
    <property type="term" value="C:extracellular region"/>
    <property type="evidence" value="ECO:0007669"/>
    <property type="project" value="UniProtKB-SubCell"/>
</dbReference>
<evidence type="ECO:0000256" key="3">
    <source>
        <dbReference type="ARBA" id="ARBA00008682"/>
    </source>
</evidence>
<dbReference type="InterPro" id="IPR001579">
    <property type="entry name" value="Glyco_hydro_18_chit_AS"/>
</dbReference>
<keyword evidence="7 15" id="KW-0378">Hydrolase</keyword>
<evidence type="ECO:0000256" key="13">
    <source>
        <dbReference type="ARBA" id="ARBA00023326"/>
    </source>
</evidence>
<dbReference type="InterPro" id="IPR002401">
    <property type="entry name" value="Cyt_P450_E_grp-I"/>
</dbReference>
<dbReference type="Pfam" id="PF00067">
    <property type="entry name" value="p450"/>
    <property type="match status" value="2"/>
</dbReference>
<keyword evidence="11" id="KW-0119">Carbohydrate metabolism</keyword>
<dbReference type="SUPFAM" id="SSF51445">
    <property type="entry name" value="(Trans)glycosidases"/>
    <property type="match status" value="1"/>
</dbReference>
<keyword evidence="12 15" id="KW-0326">Glycosidase</keyword>
<evidence type="ECO:0000256" key="10">
    <source>
        <dbReference type="ARBA" id="ARBA00023024"/>
    </source>
</evidence>
<evidence type="ECO:0000259" key="16">
    <source>
        <dbReference type="PROSITE" id="PS51910"/>
    </source>
</evidence>
<reference evidence="17 18" key="1">
    <citation type="submission" date="2015-04" db="EMBL/GenBank/DDBJ databases">
        <authorList>
            <person name="Syromyatnikov M.Y."/>
            <person name="Popov V.N."/>
        </authorList>
    </citation>
    <scope>NUCLEOTIDE SEQUENCE [LARGE SCALE GENOMIC DNA]</scope>
    <source>
        <strain evidence="17">WF-38-12</strain>
    </source>
</reference>
<feature type="domain" description="GH18" evidence="16">
    <location>
        <begin position="578"/>
        <end position="938"/>
    </location>
</feature>
<organism evidence="17 18">
    <name type="scientific">Talaromyces islandicus</name>
    <name type="common">Penicillium islandicum</name>
    <dbReference type="NCBI Taxonomy" id="28573"/>
    <lineage>
        <taxon>Eukaryota</taxon>
        <taxon>Fungi</taxon>
        <taxon>Dikarya</taxon>
        <taxon>Ascomycota</taxon>
        <taxon>Pezizomycotina</taxon>
        <taxon>Eurotiomycetes</taxon>
        <taxon>Eurotiomycetidae</taxon>
        <taxon>Eurotiales</taxon>
        <taxon>Trichocomaceae</taxon>
        <taxon>Talaromyces</taxon>
        <taxon>Talaromyces sect. Islandici</taxon>
    </lineage>
</organism>
<dbReference type="InterPro" id="IPR017853">
    <property type="entry name" value="GH"/>
</dbReference>
<evidence type="ECO:0000256" key="12">
    <source>
        <dbReference type="ARBA" id="ARBA00023295"/>
    </source>
</evidence>
<dbReference type="PROSITE" id="PS51910">
    <property type="entry name" value="GH18_2"/>
    <property type="match status" value="1"/>
</dbReference>
<dbReference type="InterPro" id="IPR001128">
    <property type="entry name" value="Cyt_P450"/>
</dbReference>
<dbReference type="InterPro" id="IPR011583">
    <property type="entry name" value="Chitinase_II/V-like_cat"/>
</dbReference>
<dbReference type="Proteomes" id="UP000054383">
    <property type="component" value="Unassembled WGS sequence"/>
</dbReference>
<dbReference type="FunFam" id="3.20.20.80:FF:000075">
    <property type="entry name" value="Sporulation-specific chitinase"/>
    <property type="match status" value="1"/>
</dbReference>
<evidence type="ECO:0000256" key="5">
    <source>
        <dbReference type="ARBA" id="ARBA00022525"/>
    </source>
</evidence>
<dbReference type="InterPro" id="IPR036396">
    <property type="entry name" value="Cyt_P450_sf"/>
</dbReference>
<evidence type="ECO:0000256" key="8">
    <source>
        <dbReference type="ARBA" id="ARBA00023002"/>
    </source>
</evidence>
<protein>
    <recommendedName>
        <fullName evidence="4">chitinase</fullName>
        <ecNumber evidence="4">3.2.1.14</ecNumber>
    </recommendedName>
</protein>
<dbReference type="PANTHER" id="PTHR11177:SF317">
    <property type="entry name" value="CHITINASE 12-RELATED"/>
    <property type="match status" value="1"/>
</dbReference>
<dbReference type="Gene3D" id="1.10.630.10">
    <property type="entry name" value="Cytochrome P450"/>
    <property type="match status" value="1"/>
</dbReference>
<evidence type="ECO:0000256" key="4">
    <source>
        <dbReference type="ARBA" id="ARBA00012729"/>
    </source>
</evidence>
<keyword evidence="18" id="KW-1185">Reference proteome</keyword>
<dbReference type="GO" id="GO:0016705">
    <property type="term" value="F:oxidoreductase activity, acting on paired donors, with incorporation or reduction of molecular oxygen"/>
    <property type="evidence" value="ECO:0007669"/>
    <property type="project" value="InterPro"/>
</dbReference>
<dbReference type="InterPro" id="IPR050314">
    <property type="entry name" value="Glycosyl_Hydrlase_18"/>
</dbReference>
<keyword evidence="5" id="KW-0964">Secreted</keyword>
<feature type="binding site" description="axial binding residue" evidence="14">
    <location>
        <position position="487"/>
    </location>
    <ligand>
        <name>heme</name>
        <dbReference type="ChEBI" id="CHEBI:30413"/>
    </ligand>
    <ligandPart>
        <name>Fe</name>
        <dbReference type="ChEBI" id="CHEBI:18248"/>
    </ligandPart>
</feature>
<keyword evidence="6 14" id="KW-0479">Metal-binding</keyword>
<dbReference type="EMBL" id="CVMT01000002">
    <property type="protein sequence ID" value="CRG84843.1"/>
    <property type="molecule type" value="Genomic_DNA"/>
</dbReference>
<evidence type="ECO:0000256" key="15">
    <source>
        <dbReference type="RuleBase" id="RU000489"/>
    </source>
</evidence>
<dbReference type="PROSITE" id="PS00086">
    <property type="entry name" value="CYTOCHROME_P450"/>
    <property type="match status" value="1"/>
</dbReference>
<evidence type="ECO:0000256" key="2">
    <source>
        <dbReference type="ARBA" id="ARBA00004613"/>
    </source>
</evidence>
<dbReference type="Gene3D" id="3.10.50.10">
    <property type="match status" value="1"/>
</dbReference>
<keyword evidence="13" id="KW-0624">Polysaccharide degradation</keyword>
<keyword evidence="9 14" id="KW-0408">Iron</keyword>
<dbReference type="InterPro" id="IPR017972">
    <property type="entry name" value="Cyt_P450_CS"/>
</dbReference>
<keyword evidence="8" id="KW-0560">Oxidoreductase</keyword>
<dbReference type="EC" id="3.2.1.14" evidence="4"/>
<evidence type="ECO:0000313" key="17">
    <source>
        <dbReference type="EMBL" id="CRG84843.1"/>
    </source>
</evidence>
<evidence type="ECO:0000313" key="18">
    <source>
        <dbReference type="Proteomes" id="UP000054383"/>
    </source>
</evidence>
<evidence type="ECO:0000256" key="11">
    <source>
        <dbReference type="ARBA" id="ARBA00023277"/>
    </source>
</evidence>
<comment type="subcellular location">
    <subcellularLocation>
        <location evidence="2">Secreted</location>
    </subcellularLocation>
</comment>
<dbReference type="GO" id="GO:0005506">
    <property type="term" value="F:iron ion binding"/>
    <property type="evidence" value="ECO:0007669"/>
    <property type="project" value="InterPro"/>
</dbReference>
<dbReference type="GO" id="GO:0020037">
    <property type="term" value="F:heme binding"/>
    <property type="evidence" value="ECO:0007669"/>
    <property type="project" value="InterPro"/>
</dbReference>
<evidence type="ECO:0000256" key="9">
    <source>
        <dbReference type="ARBA" id="ARBA00023004"/>
    </source>
</evidence>
<dbReference type="PROSITE" id="PS01095">
    <property type="entry name" value="GH18_1"/>
    <property type="match status" value="1"/>
</dbReference>
<evidence type="ECO:0000256" key="6">
    <source>
        <dbReference type="ARBA" id="ARBA00022723"/>
    </source>
</evidence>
<keyword evidence="14" id="KW-0349">Heme</keyword>
<comment type="cofactor">
    <cofactor evidence="14">
        <name>heme</name>
        <dbReference type="ChEBI" id="CHEBI:30413"/>
    </cofactor>
</comment>
<dbReference type="GO" id="GO:0000272">
    <property type="term" value="P:polysaccharide catabolic process"/>
    <property type="evidence" value="ECO:0007669"/>
    <property type="project" value="UniProtKB-KW"/>
</dbReference>
<evidence type="ECO:0000256" key="14">
    <source>
        <dbReference type="PIRSR" id="PIRSR602401-1"/>
    </source>
</evidence>
<evidence type="ECO:0000256" key="7">
    <source>
        <dbReference type="ARBA" id="ARBA00022801"/>
    </source>
</evidence>
<dbReference type="PRINTS" id="PR00385">
    <property type="entry name" value="P450"/>
</dbReference>
<dbReference type="GO" id="GO:0008061">
    <property type="term" value="F:chitin binding"/>
    <property type="evidence" value="ECO:0007669"/>
    <property type="project" value="InterPro"/>
</dbReference>
<dbReference type="GO" id="GO:0006032">
    <property type="term" value="P:chitin catabolic process"/>
    <property type="evidence" value="ECO:0007669"/>
    <property type="project" value="UniProtKB-KW"/>
</dbReference>
<dbReference type="STRING" id="28573.A0A0U1LR05"/>
<proteinExistence type="inferred from homology"/>
<dbReference type="OrthoDB" id="76388at2759"/>
<dbReference type="InterPro" id="IPR029070">
    <property type="entry name" value="Chitinase_insertion_sf"/>
</dbReference>
<evidence type="ECO:0000256" key="1">
    <source>
        <dbReference type="ARBA" id="ARBA00000822"/>
    </source>
</evidence>
<dbReference type="Gene3D" id="3.20.20.80">
    <property type="entry name" value="Glycosidases"/>
    <property type="match status" value="1"/>
</dbReference>
<dbReference type="SUPFAM" id="SSF48264">
    <property type="entry name" value="Cytochrome P450"/>
    <property type="match status" value="1"/>
</dbReference>
<sequence>MNSTVLVIVGLLPAVYLVYLAILPKPIPGIPYNAASVRSVLGDTLAIKSHIAMTDGGTFMTYAVKMMRNCNTPLIQIFPQPLSKPVLILGDYQEAYEIFVRRSREFDRSHNVGNMFLGFIPKNHFLLRTNAAWKAQRRLVLASMNESFLYGTLAPAVQERVARVIELWRIKAEIARERPWSAAHELNMIALESIMAFTLGGGLCYTATEGAIEAVRRGMGKVDGLLQATLDMTATMGELRYSWMPRLKWPFVHRRQRVKNAVNVKEEYIRRELEKAVDQLQKGRETVARSAVDHMVAYEKNLAQKEGRLPDYFSRVMIDEITGLIIAGHETTGSTLCWAVKFLTDYPKVQSKLRLAIEAGFPAALKAARNPTIQEIINTDIPYLEATIQEILRFANPATAIDRVSLVDTEILGHAVPKDTIVVCMLPEPRLLRPVDISKKQLEDTSKLRAWDPTDMAHFRPERWIEYDQVNPMAAPQVAFGMGPRTCPGKRVAHLEISATLVAVLWNFELLSCPAGLSGYHQLLVATQKPKQCYTASAATVLSLSWLARSAAALPSSSAVVTATSTSVVPTATATSGFRSVAYFADWDIYNTTNFFPQNITASTLSHLIYCFANVDASTGSVGLSDVWADLQFPYPGDDSSDTSAVAGNIKQLYLMKQQNRNLKTLLSIGGATYSPNFDNFTLTAEGRQTFAKSAVELVQNLGFDGIDIDWEYPSDQVHAEAYTSLLQEVRNALTDYSNQWANGAPLLLSIAAPAGAQAYEIMDLSGMDKYLDFWNLMAYDYAGSWSDYSGDLANVYASKTNPNSTQTNTDDAISYYLSKGISASKINLGMPIYARTFPDTTGLGQPFNKTAAGEVNYNAIDTANANITELTDVIASYSYNSTADGTLYSFDTPKIAQLKTQYAQSKGIGGAMFWEISGDKVGEESIIGTVVNAIGGSSGLDQSQNLLAYPNSNYTNIRNQMVN</sequence>
<comment type="catalytic activity">
    <reaction evidence="1">
        <text>Random endo-hydrolysis of N-acetyl-beta-D-glucosaminide (1-&gt;4)-beta-linkages in chitin and chitodextrins.</text>
        <dbReference type="EC" id="3.2.1.14"/>
    </reaction>
</comment>
<accession>A0A0U1LR05</accession>
<dbReference type="GO" id="GO:0004497">
    <property type="term" value="F:monooxygenase activity"/>
    <property type="evidence" value="ECO:0007669"/>
    <property type="project" value="InterPro"/>
</dbReference>